<organism evidence="2 3">
    <name type="scientific">Streptomyces bikiniensis</name>
    <dbReference type="NCBI Taxonomy" id="1896"/>
    <lineage>
        <taxon>Bacteria</taxon>
        <taxon>Bacillati</taxon>
        <taxon>Actinomycetota</taxon>
        <taxon>Actinomycetes</taxon>
        <taxon>Kitasatosporales</taxon>
        <taxon>Streptomycetaceae</taxon>
        <taxon>Streptomyces</taxon>
    </lineage>
</organism>
<keyword evidence="2" id="KW-0808">Transferase</keyword>
<accession>A0ABW8D2L5</accession>
<dbReference type="Proteomes" id="UP001614391">
    <property type="component" value="Unassembled WGS sequence"/>
</dbReference>
<name>A0ABW8D2L5_STRBI</name>
<protein>
    <submittedName>
        <fullName evidence="2">Acyltransferase</fullName>
    </submittedName>
</protein>
<evidence type="ECO:0000256" key="1">
    <source>
        <dbReference type="SAM" id="MobiDB-lite"/>
    </source>
</evidence>
<gene>
    <name evidence="2" type="ORF">ACIGW0_32570</name>
</gene>
<evidence type="ECO:0000313" key="2">
    <source>
        <dbReference type="EMBL" id="MFI9124075.1"/>
    </source>
</evidence>
<proteinExistence type="predicted"/>
<keyword evidence="2" id="KW-0012">Acyltransferase</keyword>
<reference evidence="2 3" key="1">
    <citation type="submission" date="2024-10" db="EMBL/GenBank/DDBJ databases">
        <title>The Natural Products Discovery Center: Release of the First 8490 Sequenced Strains for Exploring Actinobacteria Biosynthetic Diversity.</title>
        <authorList>
            <person name="Kalkreuter E."/>
            <person name="Kautsar S.A."/>
            <person name="Yang D."/>
            <person name="Bader C.D."/>
            <person name="Teijaro C.N."/>
            <person name="Fluegel L."/>
            <person name="Davis C.M."/>
            <person name="Simpson J.R."/>
            <person name="Lauterbach L."/>
            <person name="Steele A.D."/>
            <person name="Gui C."/>
            <person name="Meng S."/>
            <person name="Li G."/>
            <person name="Viehrig K."/>
            <person name="Ye F."/>
            <person name="Su P."/>
            <person name="Kiefer A.F."/>
            <person name="Nichols A."/>
            <person name="Cepeda A.J."/>
            <person name="Yan W."/>
            <person name="Fan B."/>
            <person name="Jiang Y."/>
            <person name="Adhikari A."/>
            <person name="Zheng C.-J."/>
            <person name="Schuster L."/>
            <person name="Cowan T.M."/>
            <person name="Smanski M.J."/>
            <person name="Chevrette M.G."/>
            <person name="De Carvalho L.P.S."/>
            <person name="Shen B."/>
        </authorList>
    </citation>
    <scope>NUCLEOTIDE SEQUENCE [LARGE SCALE GENOMIC DNA]</scope>
    <source>
        <strain evidence="2 3">NPDC053346</strain>
    </source>
</reference>
<feature type="non-terminal residue" evidence="2">
    <location>
        <position position="1"/>
    </location>
</feature>
<comment type="caution">
    <text evidence="2">The sequence shown here is derived from an EMBL/GenBank/DDBJ whole genome shotgun (WGS) entry which is preliminary data.</text>
</comment>
<dbReference type="GO" id="GO:0016746">
    <property type="term" value="F:acyltransferase activity"/>
    <property type="evidence" value="ECO:0007669"/>
    <property type="project" value="UniProtKB-KW"/>
</dbReference>
<evidence type="ECO:0000313" key="3">
    <source>
        <dbReference type="Proteomes" id="UP001614391"/>
    </source>
</evidence>
<feature type="region of interest" description="Disordered" evidence="1">
    <location>
        <begin position="41"/>
        <end position="63"/>
    </location>
</feature>
<keyword evidence="3" id="KW-1185">Reference proteome</keyword>
<feature type="compositionally biased region" description="Basic and acidic residues" evidence="1">
    <location>
        <begin position="51"/>
        <end position="63"/>
    </location>
</feature>
<dbReference type="EMBL" id="JBITYT010000029">
    <property type="protein sequence ID" value="MFI9124075.1"/>
    <property type="molecule type" value="Genomic_DNA"/>
</dbReference>
<sequence>NAASGAVDWAGVHAGKGHRTTTLPTYPFNRQDLVAPPARRERAVSTAGHPLFDRHYEHRSEGQ</sequence>